<dbReference type="EMBL" id="JACHJL010000024">
    <property type="protein sequence ID" value="MBB5939476.1"/>
    <property type="molecule type" value="Genomic_DNA"/>
</dbReference>
<evidence type="ECO:0000256" key="1">
    <source>
        <dbReference type="SAM" id="MobiDB-lite"/>
    </source>
</evidence>
<sequence>MARIRTIKPEAFISESLTAVSVHAERTFFGLLTQADDHGRFRDQAAVIAGALWSLRPEHGPLEVEDDLTQLDGAGLICRYEGNDGKRYLHIVAWARHQKINRPSGSRCPACPRHQGGRSDEASSPVHGVLREQTVSPHSGGPEASRERSEPCVNHATAGQGNFSEPAPQRRETAVSNQGPDLGPRILDLGSPPVVCASAPAPQADSASVSAKSLVGEYVASCEHRPPSDVLGRLGRVLSKLLGEGVAPDHIRAGMDRMRAKSLSVSLLPSLVNEAMNAPRAAAAPHRAWTNPAPGDVEAAYGGQL</sequence>
<dbReference type="AlphaFoldDB" id="A0A7W9QFT0"/>
<organism evidence="2 3">
    <name type="scientific">Streptomyces zagrosensis</name>
    <dbReference type="NCBI Taxonomy" id="1042984"/>
    <lineage>
        <taxon>Bacteria</taxon>
        <taxon>Bacillati</taxon>
        <taxon>Actinomycetota</taxon>
        <taxon>Actinomycetes</taxon>
        <taxon>Kitasatosporales</taxon>
        <taxon>Streptomycetaceae</taxon>
        <taxon>Streptomyces</taxon>
    </lineage>
</organism>
<name>A0A7W9QFT0_9ACTN</name>
<dbReference type="Proteomes" id="UP000588098">
    <property type="component" value="Unassembled WGS sequence"/>
</dbReference>
<keyword evidence="3" id="KW-1185">Reference proteome</keyword>
<proteinExistence type="predicted"/>
<reference evidence="2 3" key="1">
    <citation type="submission" date="2020-08" db="EMBL/GenBank/DDBJ databases">
        <title>Genomic Encyclopedia of Type Strains, Phase III (KMG-III): the genomes of soil and plant-associated and newly described type strains.</title>
        <authorList>
            <person name="Whitman W."/>
        </authorList>
    </citation>
    <scope>NUCLEOTIDE SEQUENCE [LARGE SCALE GENOMIC DNA]</scope>
    <source>
        <strain evidence="2 3">CECT 8305</strain>
    </source>
</reference>
<accession>A0A7W9QFT0</accession>
<comment type="caution">
    <text evidence="2">The sequence shown here is derived from an EMBL/GenBank/DDBJ whole genome shotgun (WGS) entry which is preliminary data.</text>
</comment>
<protein>
    <recommendedName>
        <fullName evidence="4">Phage or prophage related protein</fullName>
    </recommendedName>
</protein>
<dbReference type="RefSeq" id="WP_184578617.1">
    <property type="nucleotide sequence ID" value="NZ_JACHJL010000024.1"/>
</dbReference>
<evidence type="ECO:0000313" key="3">
    <source>
        <dbReference type="Proteomes" id="UP000588098"/>
    </source>
</evidence>
<feature type="region of interest" description="Disordered" evidence="1">
    <location>
        <begin position="101"/>
        <end position="183"/>
    </location>
</feature>
<evidence type="ECO:0000313" key="2">
    <source>
        <dbReference type="EMBL" id="MBB5939476.1"/>
    </source>
</evidence>
<evidence type="ECO:0008006" key="4">
    <source>
        <dbReference type="Google" id="ProtNLM"/>
    </source>
</evidence>
<gene>
    <name evidence="2" type="ORF">FHS42_006570</name>
</gene>